<sequence>FLCKCLVSHHFLCKCLVSHFVFDCVSVGKDHFIDLNVISDEIRSGSGGKPLDETRKICFAQEVIAHLIMCLRYSALLKYYVTTKSINILLYPPFLSPAFGVSSQHL</sequence>
<comment type="caution">
    <text evidence="2">The sequence shown here is derived from an EMBL/GenBank/DDBJ whole genome shotgun (WGS) entry which is preliminary data.</text>
</comment>
<proteinExistence type="predicted"/>
<keyword evidence="1" id="KW-0732">Signal</keyword>
<name>A0A8S4PDR6_OWEFU</name>
<evidence type="ECO:0000313" key="3">
    <source>
        <dbReference type="Proteomes" id="UP000749559"/>
    </source>
</evidence>
<dbReference type="Proteomes" id="UP000749559">
    <property type="component" value="Unassembled WGS sequence"/>
</dbReference>
<protein>
    <submittedName>
        <fullName evidence="2">Uncharacterized protein</fullName>
    </submittedName>
</protein>
<gene>
    <name evidence="2" type="ORF">OFUS_LOCUS17502</name>
</gene>
<feature type="signal peptide" evidence="1">
    <location>
        <begin position="1"/>
        <end position="17"/>
    </location>
</feature>
<evidence type="ECO:0000256" key="1">
    <source>
        <dbReference type="SAM" id="SignalP"/>
    </source>
</evidence>
<reference evidence="2" key="1">
    <citation type="submission" date="2022-03" db="EMBL/GenBank/DDBJ databases">
        <authorList>
            <person name="Martin C."/>
        </authorList>
    </citation>
    <scope>NUCLEOTIDE SEQUENCE</scope>
</reference>
<organism evidence="2 3">
    <name type="scientific">Owenia fusiformis</name>
    <name type="common">Polychaete worm</name>
    <dbReference type="NCBI Taxonomy" id="6347"/>
    <lineage>
        <taxon>Eukaryota</taxon>
        <taxon>Metazoa</taxon>
        <taxon>Spiralia</taxon>
        <taxon>Lophotrochozoa</taxon>
        <taxon>Annelida</taxon>
        <taxon>Polychaeta</taxon>
        <taxon>Sedentaria</taxon>
        <taxon>Canalipalpata</taxon>
        <taxon>Sabellida</taxon>
        <taxon>Oweniida</taxon>
        <taxon>Oweniidae</taxon>
        <taxon>Owenia</taxon>
    </lineage>
</organism>
<feature type="chain" id="PRO_5035923221" evidence="1">
    <location>
        <begin position="18"/>
        <end position="106"/>
    </location>
</feature>
<evidence type="ECO:0000313" key="2">
    <source>
        <dbReference type="EMBL" id="CAH1792546.1"/>
    </source>
</evidence>
<feature type="non-terminal residue" evidence="2">
    <location>
        <position position="1"/>
    </location>
</feature>
<dbReference type="EMBL" id="CAIIXF020000008">
    <property type="protein sequence ID" value="CAH1792546.1"/>
    <property type="molecule type" value="Genomic_DNA"/>
</dbReference>
<keyword evidence="3" id="KW-1185">Reference proteome</keyword>
<accession>A0A8S4PDR6</accession>
<dbReference type="AlphaFoldDB" id="A0A8S4PDR6"/>